<evidence type="ECO:0000313" key="16">
    <source>
        <dbReference type="Proteomes" id="UP000716291"/>
    </source>
</evidence>
<accession>A0A9P6X384</accession>
<dbReference type="Pfam" id="PF13718">
    <property type="entry name" value="GNAT_acetyltr_2"/>
    <property type="match status" value="1"/>
</dbReference>
<keyword evidence="16" id="KW-1185">Reference proteome</keyword>
<dbReference type="EMBL" id="JAANQT010001665">
    <property type="protein sequence ID" value="KAG1304338.1"/>
    <property type="molecule type" value="Genomic_DNA"/>
</dbReference>
<feature type="binding site" evidence="9">
    <location>
        <begin position="639"/>
        <end position="641"/>
    </location>
    <ligand>
        <name>acetyl-CoA</name>
        <dbReference type="ChEBI" id="CHEBI:57288"/>
    </ligand>
</feature>
<keyword evidence="2 9" id="KW-0698">rRNA processing</keyword>
<dbReference type="Pfam" id="PF08351">
    <property type="entry name" value="TmcA_N"/>
    <property type="match status" value="1"/>
</dbReference>
<dbReference type="PANTHER" id="PTHR10925:SF5">
    <property type="entry name" value="RNA CYTIDINE ACETYLTRANSFERASE"/>
    <property type="match status" value="1"/>
</dbReference>
<evidence type="ECO:0000256" key="4">
    <source>
        <dbReference type="ARBA" id="ARBA00022694"/>
    </source>
</evidence>
<keyword evidence="4 9" id="KW-0819">tRNA processing</keyword>
<evidence type="ECO:0000259" key="13">
    <source>
        <dbReference type="Pfam" id="PF13718"/>
    </source>
</evidence>
<dbReference type="GO" id="GO:0005730">
    <property type="term" value="C:nucleolus"/>
    <property type="evidence" value="ECO:0007669"/>
    <property type="project" value="UniProtKB-SubCell"/>
</dbReference>
<dbReference type="InterPro" id="IPR007807">
    <property type="entry name" value="TcmA/NAT10_helicase"/>
</dbReference>
<feature type="region of interest" description="Disordered" evidence="10">
    <location>
        <begin position="1026"/>
        <end position="1074"/>
    </location>
</feature>
<sequence length="1074" mass="120380">MVKKVVDSRVHTLIKNCVQTKHRSFFVVVGDKGKDQVVNLHWLLSQAQVTSRPSVLWCYKKELGFTSHRKKREAKIKKDIKRGIRDANQEDPFELFVTVTNIRYAYYKETQNILGNTYGMCILQDFEAITPNTLARTIETVEGGGMVVLLLKSMNSLKQLYTMAMDVHSRYRTEAHSDVIARFNERFILSLSSCETCLVVDDELNVLPISMGKNVKPLAVKSSDEKTPEEIELAELKESLQDTEPVSSLVKNARTIDQAKAILTFVEAISEKSLRSTVALTAGRGRGKSAALGIAMASAVAYGYSNIFVTSPSPENLKTLFEFVFKTFDALGYEEHLDYDIVQSTNPDFNKAIVRVNIFKQHRQTIQYIQPQDAHVLGQAELVVIDEAAAIPLPLVRKLLGPYLVFMASTINGYEGTGRSLSLKLIQQLREQSRGFVGKNADDGAEGIVVGRNLEAKKSEGVDSLGGRTLKEVKLEEPIRYAPEDPVEKWLNKVLCLDASIVSKNIQGCPHPSECELYYVNRDTLFSYHPVSETFLQRMMSLYVASHYKNSPNDLQLMSDAPAHHLFVLLPPVNEKTSSLPDPLVVVQVCLEGEISRQTVINSLARGQRPAGDMIPWLISQQYQDDDFASLSGARVVRIATHPDYAKMGYGSRALDLLTSFYQGKVSSLSEAGDADDEALAHVEDYELENANIKTDQVKVRDPSKMPPLLTKISEKRAHRLDYLGVSYGLTPSLHKFWKRAGFVPLYMRQTANDLTGEHTCVMIKALTKAEDSRVANTEWLDAFARDFSKRFINLLSYNFRDFTAVNALSIIDAAKHGQFLEAETGRELNKNTLGIFFTPYDLKRLESYANNMLDYHVILDMIPVIAELYFRNELPADIKLSGVQSAILLGIGLQRKTVDDLQNELSLASNQVLALFVKIVKKFSQYFSKIETKAYEEETPKFVSSKKIEEGDGAKRDVADEDAWKPLTEDVDEDLEEAGNEVLDDLKAKQRELIDSLDLSKYAIGGTDQDWTVAEERVKTLTSGKKGGVSSVVSIKNEKSSKKRKLESAQQLAEKEKKHKEGKVKLSKKAKRS</sequence>
<comment type="catalytic activity">
    <reaction evidence="9">
        <text>a cytidine in tRNA + acetyl-CoA + ATP + H2O = an N(4)-acetylcytidine in tRNA + ADP + phosphate + CoA + H(+)</text>
        <dbReference type="Rhea" id="RHEA:53876"/>
        <dbReference type="Rhea" id="RHEA-COMP:13670"/>
        <dbReference type="Rhea" id="RHEA-COMP:13671"/>
        <dbReference type="ChEBI" id="CHEBI:15377"/>
        <dbReference type="ChEBI" id="CHEBI:15378"/>
        <dbReference type="ChEBI" id="CHEBI:30616"/>
        <dbReference type="ChEBI" id="CHEBI:43474"/>
        <dbReference type="ChEBI" id="CHEBI:57287"/>
        <dbReference type="ChEBI" id="CHEBI:57288"/>
        <dbReference type="ChEBI" id="CHEBI:74900"/>
        <dbReference type="ChEBI" id="CHEBI:82748"/>
        <dbReference type="ChEBI" id="CHEBI:456216"/>
    </reaction>
</comment>
<evidence type="ECO:0000256" key="2">
    <source>
        <dbReference type="ARBA" id="ARBA00022552"/>
    </source>
</evidence>
<dbReference type="InterPro" id="IPR013562">
    <property type="entry name" value="TmcA/NAT10_N"/>
</dbReference>
<feature type="binding site" evidence="9">
    <location>
        <begin position="285"/>
        <end position="294"/>
    </location>
    <ligand>
        <name>ATP</name>
        <dbReference type="ChEBI" id="CHEBI:30616"/>
    </ligand>
</feature>
<evidence type="ECO:0000256" key="9">
    <source>
        <dbReference type="HAMAP-Rule" id="MF_03211"/>
    </source>
</evidence>
<evidence type="ECO:0000259" key="11">
    <source>
        <dbReference type="Pfam" id="PF05127"/>
    </source>
</evidence>
<evidence type="ECO:0000256" key="6">
    <source>
        <dbReference type="ARBA" id="ARBA00022840"/>
    </source>
</evidence>
<dbReference type="Pfam" id="PF05127">
    <property type="entry name" value="NAT10_TcmA_helicase"/>
    <property type="match status" value="1"/>
</dbReference>
<comment type="similarity">
    <text evidence="9">Belongs to the RNA cytidine acetyltransferase family. NAT10 subfamily.</text>
</comment>
<dbReference type="HAMAP" id="MF_03211">
    <property type="entry name" value="RNA_acetyltr_Nat10"/>
    <property type="match status" value="1"/>
</dbReference>
<comment type="catalytic activity">
    <reaction evidence="9">
        <text>a cytidine in 18S rRNA + acetyl-CoA + ATP + H2O = an N(4)-acetylcytidine in 18S rRNA + ADP + phosphate + CoA + H(+)</text>
        <dbReference type="Rhea" id="RHEA:51424"/>
        <dbReference type="Rhea" id="RHEA-COMP:13575"/>
        <dbReference type="Rhea" id="RHEA-COMP:13576"/>
        <dbReference type="ChEBI" id="CHEBI:15377"/>
        <dbReference type="ChEBI" id="CHEBI:15378"/>
        <dbReference type="ChEBI" id="CHEBI:30616"/>
        <dbReference type="ChEBI" id="CHEBI:43474"/>
        <dbReference type="ChEBI" id="CHEBI:57287"/>
        <dbReference type="ChEBI" id="CHEBI:57288"/>
        <dbReference type="ChEBI" id="CHEBI:74900"/>
        <dbReference type="ChEBI" id="CHEBI:82748"/>
        <dbReference type="ChEBI" id="CHEBI:456216"/>
    </reaction>
</comment>
<dbReference type="InterPro" id="IPR027992">
    <property type="entry name" value="tRNA_bind_dom"/>
</dbReference>
<name>A0A9P6X384_RHIOR</name>
<dbReference type="InterPro" id="IPR000182">
    <property type="entry name" value="GNAT_dom"/>
</dbReference>
<dbReference type="PANTHER" id="PTHR10925">
    <property type="entry name" value="N-ACETYLTRANSFERASE 10"/>
    <property type="match status" value="1"/>
</dbReference>
<dbReference type="AlphaFoldDB" id="A0A9P6X384"/>
<protein>
    <recommendedName>
        <fullName evidence="9">RNA cytidine acetyltransferase</fullName>
        <ecNumber evidence="9">2.3.1.-</ecNumber>
    </recommendedName>
    <alternativeName>
        <fullName evidence="9">18S rRNA cytosine acetyltransferase</fullName>
    </alternativeName>
</protein>
<keyword evidence="8 9" id="KW-0012">Acyltransferase</keyword>
<dbReference type="Gene3D" id="3.40.630.30">
    <property type="match status" value="1"/>
</dbReference>
<feature type="compositionally biased region" description="Basic residues" evidence="10">
    <location>
        <begin position="1058"/>
        <end position="1074"/>
    </location>
</feature>
<evidence type="ECO:0000313" key="15">
    <source>
        <dbReference type="EMBL" id="KAG1304338.1"/>
    </source>
</evidence>
<feature type="binding site" evidence="9">
    <location>
        <position position="480"/>
    </location>
    <ligand>
        <name>ATP</name>
        <dbReference type="ChEBI" id="CHEBI:30616"/>
    </ligand>
</feature>
<evidence type="ECO:0000259" key="12">
    <source>
        <dbReference type="Pfam" id="PF08351"/>
    </source>
</evidence>
<evidence type="ECO:0000256" key="8">
    <source>
        <dbReference type="ARBA" id="ARBA00023315"/>
    </source>
</evidence>
<dbReference type="GO" id="GO:1904812">
    <property type="term" value="P:rRNA acetylation involved in maturation of SSU-rRNA"/>
    <property type="evidence" value="ECO:0007669"/>
    <property type="project" value="InterPro"/>
</dbReference>
<keyword evidence="3 9" id="KW-0808">Transferase</keyword>
<dbReference type="GO" id="GO:0005524">
    <property type="term" value="F:ATP binding"/>
    <property type="evidence" value="ECO:0007669"/>
    <property type="project" value="UniProtKB-UniRule"/>
</dbReference>
<keyword evidence="6 9" id="KW-0067">ATP-binding</keyword>
<dbReference type="InterPro" id="IPR033688">
    <property type="entry name" value="NAT10"/>
</dbReference>
<feature type="binding site" evidence="9">
    <location>
        <begin position="646"/>
        <end position="652"/>
    </location>
    <ligand>
        <name>acetyl-CoA</name>
        <dbReference type="ChEBI" id="CHEBI:57288"/>
    </ligand>
</feature>
<organism evidence="15 16">
    <name type="scientific">Rhizopus oryzae</name>
    <name type="common">Mucormycosis agent</name>
    <name type="synonym">Rhizopus arrhizus var. delemar</name>
    <dbReference type="NCBI Taxonomy" id="64495"/>
    <lineage>
        <taxon>Eukaryota</taxon>
        <taxon>Fungi</taxon>
        <taxon>Fungi incertae sedis</taxon>
        <taxon>Mucoromycota</taxon>
        <taxon>Mucoromycotina</taxon>
        <taxon>Mucoromycetes</taxon>
        <taxon>Mucorales</taxon>
        <taxon>Mucorineae</taxon>
        <taxon>Rhizopodaceae</taxon>
        <taxon>Rhizopus</taxon>
    </lineage>
</organism>
<dbReference type="FunFam" id="3.40.50.11040:FF:000002">
    <property type="entry name" value="RNA cytidine acetyltransferase"/>
    <property type="match status" value="1"/>
</dbReference>
<proteinExistence type="inferred from homology"/>
<feature type="domain" description="TmcA/NAT10 N-terminal" evidence="12">
    <location>
        <begin position="7"/>
        <end position="201"/>
    </location>
</feature>
<evidence type="ECO:0000256" key="5">
    <source>
        <dbReference type="ARBA" id="ARBA00022741"/>
    </source>
</evidence>
<keyword evidence="5 9" id="KW-0547">Nucleotide-binding</keyword>
<gene>
    <name evidence="9" type="primary">NAT10</name>
    <name evidence="15" type="ORF">G6F64_009293</name>
</gene>
<evidence type="ECO:0000259" key="14">
    <source>
        <dbReference type="Pfam" id="PF13725"/>
    </source>
</evidence>
<evidence type="ECO:0000256" key="1">
    <source>
        <dbReference type="ARBA" id="ARBA00004604"/>
    </source>
</evidence>
<dbReference type="GO" id="GO:0000049">
    <property type="term" value="F:tRNA binding"/>
    <property type="evidence" value="ECO:0007669"/>
    <property type="project" value="TreeGrafter"/>
</dbReference>
<evidence type="ECO:0000256" key="10">
    <source>
        <dbReference type="SAM" id="MobiDB-lite"/>
    </source>
</evidence>
<evidence type="ECO:0000256" key="7">
    <source>
        <dbReference type="ARBA" id="ARBA00023242"/>
    </source>
</evidence>
<keyword evidence="7 9" id="KW-0539">Nucleus</keyword>
<feature type="domain" description="Possible tRNA binding" evidence="14">
    <location>
        <begin position="780"/>
        <end position="1015"/>
    </location>
</feature>
<dbReference type="InterPro" id="IPR032672">
    <property type="entry name" value="TmcA/NAT10/Kre33"/>
</dbReference>
<dbReference type="OrthoDB" id="10067491at2759"/>
<comment type="subunit">
    <text evidence="9">Interacts with TAN1.</text>
</comment>
<comment type="caution">
    <text evidence="15">The sequence shown here is derived from an EMBL/GenBank/DDBJ whole genome shotgun (WGS) entry which is preliminary data.</text>
</comment>
<feature type="domain" description="TcmA/NAT10 helicase" evidence="11">
    <location>
        <begin position="280"/>
        <end position="498"/>
    </location>
</feature>
<comment type="function">
    <text evidence="9">RNA cytidine acetyltransferase with specificity toward both 18S rRNA and tRNAs. Catalyzes the formation of N(4)-acetylcytidine (ac4C) in 18S rRNA. Required for early nucleolar cleavages of precursor rRNA at sites A0, A1 and A2 during 18S rRNA synthesis. Catalyzes the formation of ac4C in serine and leucine tRNAs. Requires the tRNA-binding adapter protein TAN1 for full tRNA acetyltransferase activity but not for 18S rRNA acetylation.</text>
</comment>
<dbReference type="Gene3D" id="3.40.50.11040">
    <property type="match status" value="1"/>
</dbReference>
<dbReference type="EC" id="2.3.1.-" evidence="9"/>
<evidence type="ECO:0000256" key="3">
    <source>
        <dbReference type="ARBA" id="ARBA00022679"/>
    </source>
</evidence>
<dbReference type="Gene3D" id="3.40.50.300">
    <property type="entry name" value="P-loop containing nucleotide triphosphate hydrolases"/>
    <property type="match status" value="1"/>
</dbReference>
<comment type="subcellular location">
    <subcellularLocation>
        <location evidence="1 9">Nucleus</location>
        <location evidence="1 9">Nucleolus</location>
    </subcellularLocation>
</comment>
<dbReference type="InterPro" id="IPR027417">
    <property type="entry name" value="P-loop_NTPase"/>
</dbReference>
<feature type="domain" description="N-acetyltransferase" evidence="13">
    <location>
        <begin position="538"/>
        <end position="767"/>
    </location>
</feature>
<dbReference type="Proteomes" id="UP000716291">
    <property type="component" value="Unassembled WGS sequence"/>
</dbReference>
<dbReference type="GO" id="GO:0051391">
    <property type="term" value="P:tRNA acetylation"/>
    <property type="evidence" value="ECO:0007669"/>
    <property type="project" value="UniProtKB-UniRule"/>
</dbReference>
<dbReference type="GO" id="GO:1990883">
    <property type="term" value="F:18S rRNA cytidine N-acetyltransferase activity"/>
    <property type="evidence" value="ECO:0007669"/>
    <property type="project" value="TreeGrafter"/>
</dbReference>
<dbReference type="GO" id="GO:0030686">
    <property type="term" value="C:90S preribosome"/>
    <property type="evidence" value="ECO:0007669"/>
    <property type="project" value="TreeGrafter"/>
</dbReference>
<reference evidence="15" key="1">
    <citation type="journal article" date="2020" name="Microb. Genom.">
        <title>Genetic diversity of clinical and environmental Mucorales isolates obtained from an investigation of mucormycosis cases among solid organ transplant recipients.</title>
        <authorList>
            <person name="Nguyen M.H."/>
            <person name="Kaul D."/>
            <person name="Muto C."/>
            <person name="Cheng S.J."/>
            <person name="Richter R.A."/>
            <person name="Bruno V.M."/>
            <person name="Liu G."/>
            <person name="Beyhan S."/>
            <person name="Sundermann A.J."/>
            <person name="Mounaud S."/>
            <person name="Pasculle A.W."/>
            <person name="Nierman W.C."/>
            <person name="Driscoll E."/>
            <person name="Cumbie R."/>
            <person name="Clancy C.J."/>
            <person name="Dupont C.L."/>
        </authorList>
    </citation>
    <scope>NUCLEOTIDE SEQUENCE</scope>
    <source>
        <strain evidence="15">GL11</strain>
    </source>
</reference>
<dbReference type="Pfam" id="PF13725">
    <property type="entry name" value="tRNA_bind_2"/>
    <property type="match status" value="1"/>
</dbReference>
<feature type="binding site" evidence="9">
    <location>
        <position position="740"/>
    </location>
    <ligand>
        <name>acetyl-CoA</name>
        <dbReference type="ChEBI" id="CHEBI:57288"/>
    </ligand>
</feature>